<protein>
    <submittedName>
        <fullName evidence="3">Maker421</fullName>
    </submittedName>
</protein>
<dbReference type="Gene3D" id="1.10.10.1070">
    <property type="entry name" value="Zinc finger, BED domain-containing"/>
    <property type="match status" value="1"/>
</dbReference>
<dbReference type="AlphaFoldDB" id="A0A0M3QT70"/>
<gene>
    <name evidence="3" type="ORF">Dbus_chr2Lg454</name>
</gene>
<name>A0A0M3QT70_DROBS</name>
<dbReference type="SUPFAM" id="SSF140996">
    <property type="entry name" value="Hermes dimerisation domain"/>
    <property type="match status" value="1"/>
</dbReference>
<organism evidence="3 4">
    <name type="scientific">Drosophila busckii</name>
    <name type="common">Fruit fly</name>
    <dbReference type="NCBI Taxonomy" id="30019"/>
    <lineage>
        <taxon>Eukaryota</taxon>
        <taxon>Metazoa</taxon>
        <taxon>Ecdysozoa</taxon>
        <taxon>Arthropoda</taxon>
        <taxon>Hexapoda</taxon>
        <taxon>Insecta</taxon>
        <taxon>Pterygota</taxon>
        <taxon>Neoptera</taxon>
        <taxon>Endopterygota</taxon>
        <taxon>Diptera</taxon>
        <taxon>Brachycera</taxon>
        <taxon>Muscomorpha</taxon>
        <taxon>Ephydroidea</taxon>
        <taxon>Drosophilidae</taxon>
        <taxon>Drosophila</taxon>
    </lineage>
</organism>
<keyword evidence="4" id="KW-1185">Reference proteome</keyword>
<feature type="non-terminal residue" evidence="3">
    <location>
        <position position="174"/>
    </location>
</feature>
<feature type="compositionally biased region" description="Basic and acidic residues" evidence="1">
    <location>
        <begin position="1"/>
        <end position="16"/>
    </location>
</feature>
<accession>A0A0M3QT70</accession>
<evidence type="ECO:0000256" key="1">
    <source>
        <dbReference type="SAM" id="MobiDB-lite"/>
    </source>
</evidence>
<evidence type="ECO:0000313" key="3">
    <source>
        <dbReference type="EMBL" id="ALC38369.1"/>
    </source>
</evidence>
<dbReference type="Proteomes" id="UP000494163">
    <property type="component" value="Chromosome 2L"/>
</dbReference>
<dbReference type="InterPro" id="IPR018473">
    <property type="entry name" value="Hermes_transposase_DNA-db"/>
</dbReference>
<dbReference type="Pfam" id="PF10683">
    <property type="entry name" value="DBD_Tnp_Hermes"/>
    <property type="match status" value="1"/>
</dbReference>
<evidence type="ECO:0000259" key="2">
    <source>
        <dbReference type="Pfam" id="PF10683"/>
    </source>
</evidence>
<feature type="domain" description="Hermes trasposase DNA-binding" evidence="2">
    <location>
        <begin position="49"/>
        <end position="105"/>
    </location>
</feature>
<evidence type="ECO:0000313" key="4">
    <source>
        <dbReference type="Proteomes" id="UP000494163"/>
    </source>
</evidence>
<proteinExistence type="predicted"/>
<feature type="region of interest" description="Disordered" evidence="1">
    <location>
        <begin position="1"/>
        <end position="21"/>
    </location>
</feature>
<dbReference type="EMBL" id="CP012523">
    <property type="protein sequence ID" value="ALC38369.1"/>
    <property type="molecule type" value="Genomic_DNA"/>
</dbReference>
<reference evidence="3 4" key="1">
    <citation type="submission" date="2015-08" db="EMBL/GenBank/DDBJ databases">
        <title>Ancestral chromatin configuration constrains chromatin evolution on differentiating sex chromosomes in Drosophila.</title>
        <authorList>
            <person name="Zhou Q."/>
            <person name="Bachtrog D."/>
        </authorList>
    </citation>
    <scope>NUCLEOTIDE SEQUENCE [LARGE SCALE GENOMIC DNA]</scope>
    <source>
        <tissue evidence="3">Whole larvae</tissue>
    </source>
</reference>
<sequence length="174" mass="19820">MLLGREVMRKQKERGRPMKKQRHKCVIMLKEGDKPKEARRPGLSVDPQIKKKCTRIMTESTVKNGNFFSIIDDAGLKDLAEFFISVGANFGENANVDTLLPQPDTISRNIRNLYDSHFDEIQEEILAHKKFGYGITSNIWTDDKTSYLSLTIQYIKEGAIINRLLAVKSIDSST</sequence>